<dbReference type="RefSeq" id="WP_057816659.1">
    <property type="nucleotide sequence ID" value="NZ_CP031598.1"/>
</dbReference>
<dbReference type="KEGG" id="rid:RIdsm_02485"/>
<feature type="compositionally biased region" description="Basic residues" evidence="1">
    <location>
        <begin position="225"/>
        <end position="238"/>
    </location>
</feature>
<protein>
    <submittedName>
        <fullName evidence="3">Sulfotransferase family protein</fullName>
    </submittedName>
</protein>
<reference evidence="3 5" key="2">
    <citation type="submission" date="2018-08" db="EMBL/GenBank/DDBJ databases">
        <title>Genetic Globetrotter - A new plasmid hitch-hiking vast phylogenetic and geographic distances.</title>
        <authorList>
            <person name="Vollmers J."/>
            <person name="Petersen J."/>
        </authorList>
    </citation>
    <scope>NUCLEOTIDE SEQUENCE [LARGE SCALE GENOMIC DNA]</scope>
    <source>
        <strain evidence="3 5">DSM 26383</strain>
    </source>
</reference>
<evidence type="ECO:0000313" key="3">
    <source>
        <dbReference type="EMBL" id="QEW26684.1"/>
    </source>
</evidence>
<dbReference type="EMBL" id="LAXI01000007">
    <property type="protein sequence ID" value="KRS17491.1"/>
    <property type="molecule type" value="Genomic_DNA"/>
</dbReference>
<evidence type="ECO:0000313" key="2">
    <source>
        <dbReference type="EMBL" id="KRS17491.1"/>
    </source>
</evidence>
<organism evidence="2 4">
    <name type="scientific">Roseovarius indicus</name>
    <dbReference type="NCBI Taxonomy" id="540747"/>
    <lineage>
        <taxon>Bacteria</taxon>
        <taxon>Pseudomonadati</taxon>
        <taxon>Pseudomonadota</taxon>
        <taxon>Alphaproteobacteria</taxon>
        <taxon>Rhodobacterales</taxon>
        <taxon>Roseobacteraceae</taxon>
        <taxon>Roseovarius</taxon>
    </lineage>
</organism>
<dbReference type="Proteomes" id="UP000051401">
    <property type="component" value="Unassembled WGS sequence"/>
</dbReference>
<dbReference type="Gene3D" id="3.40.50.300">
    <property type="entry name" value="P-loop containing nucleotide triphosphate hydrolases"/>
    <property type="match status" value="1"/>
</dbReference>
<dbReference type="SUPFAM" id="SSF52540">
    <property type="entry name" value="P-loop containing nucleoside triphosphate hydrolases"/>
    <property type="match status" value="1"/>
</dbReference>
<dbReference type="EMBL" id="CP031598">
    <property type="protein sequence ID" value="QEW26684.1"/>
    <property type="molecule type" value="Genomic_DNA"/>
</dbReference>
<proteinExistence type="predicted"/>
<keyword evidence="3" id="KW-0808">Transferase</keyword>
<sequence>MPFFRIDRELHYFAHVPKCAGASVEVYLRKRFGKIAFANSQFYNVPEAQRWTKSSPQHIDREALALLVPPGWIASSFGVVRHPVTRLRSAFDYQLTGEKTVPEGMDINAWFLDWVAHRDEMPFRYDNHPRPAADLVPDGAKVFRLEDGVQGVVAHLDGLAGKSDGPREMPHENKSRGGASYAAGQAPLSDEVLDVIAKVYAEDFKRFGYTCEDVVKQKKPEKALPKQRKPLLKGLFRR</sequence>
<accession>A0A0T5P8K3</accession>
<dbReference type="GO" id="GO:0016020">
    <property type="term" value="C:membrane"/>
    <property type="evidence" value="ECO:0007669"/>
    <property type="project" value="InterPro"/>
</dbReference>
<dbReference type="AlphaFoldDB" id="A0A0T5P8K3"/>
<gene>
    <name evidence="3" type="ORF">RIdsm_02485</name>
    <name evidence="2" type="ORF">XM52_13475</name>
</gene>
<dbReference type="Proteomes" id="UP000325785">
    <property type="component" value="Chromosome"/>
</dbReference>
<name>A0A0T5P8K3_9RHOB</name>
<dbReference type="Pfam" id="PF03567">
    <property type="entry name" value="Sulfotransfer_2"/>
    <property type="match status" value="1"/>
</dbReference>
<dbReference type="PATRIC" id="fig|540747.5.peg.5731"/>
<feature type="compositionally biased region" description="Basic and acidic residues" evidence="1">
    <location>
        <begin position="164"/>
        <end position="175"/>
    </location>
</feature>
<reference evidence="2 4" key="1">
    <citation type="submission" date="2015-04" db="EMBL/GenBank/DDBJ databases">
        <title>The draft genome sequence of Roseovarius indicus B108T.</title>
        <authorList>
            <person name="Li G."/>
            <person name="Lai Q."/>
            <person name="Shao Z."/>
            <person name="Yan P."/>
        </authorList>
    </citation>
    <scope>NUCLEOTIDE SEQUENCE [LARGE SCALE GENOMIC DNA]</scope>
    <source>
        <strain evidence="2 4">B108</strain>
    </source>
</reference>
<dbReference type="InterPro" id="IPR005331">
    <property type="entry name" value="Sulfotransferase"/>
</dbReference>
<dbReference type="InterPro" id="IPR027417">
    <property type="entry name" value="P-loop_NTPase"/>
</dbReference>
<dbReference type="OrthoDB" id="7444642at2"/>
<keyword evidence="4" id="KW-1185">Reference proteome</keyword>
<dbReference type="GO" id="GO:0008146">
    <property type="term" value="F:sulfotransferase activity"/>
    <property type="evidence" value="ECO:0007669"/>
    <property type="project" value="InterPro"/>
</dbReference>
<evidence type="ECO:0000256" key="1">
    <source>
        <dbReference type="SAM" id="MobiDB-lite"/>
    </source>
</evidence>
<evidence type="ECO:0000313" key="5">
    <source>
        <dbReference type="Proteomes" id="UP000325785"/>
    </source>
</evidence>
<evidence type="ECO:0000313" key="4">
    <source>
        <dbReference type="Proteomes" id="UP000051401"/>
    </source>
</evidence>
<feature type="region of interest" description="Disordered" evidence="1">
    <location>
        <begin position="218"/>
        <end position="238"/>
    </location>
</feature>
<feature type="region of interest" description="Disordered" evidence="1">
    <location>
        <begin position="159"/>
        <end position="182"/>
    </location>
</feature>
<dbReference type="STRING" id="540747.SAMN04488031_101857"/>